<evidence type="ECO:0000256" key="2">
    <source>
        <dbReference type="ARBA" id="ARBA00022692"/>
    </source>
</evidence>
<proteinExistence type="predicted"/>
<dbReference type="PROSITE" id="PS50850">
    <property type="entry name" value="MFS"/>
    <property type="match status" value="1"/>
</dbReference>
<name>A0A6P9AEM9_THRPL</name>
<dbReference type="PANTHER" id="PTHR24064">
    <property type="entry name" value="SOLUTE CARRIER FAMILY 22 MEMBER"/>
    <property type="match status" value="1"/>
</dbReference>
<feature type="transmembrane region" description="Helical" evidence="5">
    <location>
        <begin position="464"/>
        <end position="486"/>
    </location>
</feature>
<dbReference type="Pfam" id="PF00083">
    <property type="entry name" value="Sugar_tr"/>
    <property type="match status" value="1"/>
</dbReference>
<comment type="subcellular location">
    <subcellularLocation>
        <location evidence="1">Membrane</location>
        <topology evidence="1">Multi-pass membrane protein</topology>
    </subcellularLocation>
</comment>
<dbReference type="SUPFAM" id="SSF103473">
    <property type="entry name" value="MFS general substrate transporter"/>
    <property type="match status" value="1"/>
</dbReference>
<evidence type="ECO:0000256" key="5">
    <source>
        <dbReference type="SAM" id="Phobius"/>
    </source>
</evidence>
<organism evidence="8">
    <name type="scientific">Thrips palmi</name>
    <name type="common">Melon thrips</name>
    <dbReference type="NCBI Taxonomy" id="161013"/>
    <lineage>
        <taxon>Eukaryota</taxon>
        <taxon>Metazoa</taxon>
        <taxon>Ecdysozoa</taxon>
        <taxon>Arthropoda</taxon>
        <taxon>Hexapoda</taxon>
        <taxon>Insecta</taxon>
        <taxon>Pterygota</taxon>
        <taxon>Neoptera</taxon>
        <taxon>Paraneoptera</taxon>
        <taxon>Thysanoptera</taxon>
        <taxon>Terebrantia</taxon>
        <taxon>Thripoidea</taxon>
        <taxon>Thripidae</taxon>
        <taxon>Thrips</taxon>
    </lineage>
</organism>
<evidence type="ECO:0000256" key="4">
    <source>
        <dbReference type="ARBA" id="ARBA00023136"/>
    </source>
</evidence>
<feature type="transmembrane region" description="Helical" evidence="5">
    <location>
        <begin position="526"/>
        <end position="545"/>
    </location>
</feature>
<feature type="transmembrane region" description="Helical" evidence="5">
    <location>
        <begin position="242"/>
        <end position="264"/>
    </location>
</feature>
<evidence type="ECO:0000259" key="6">
    <source>
        <dbReference type="PROSITE" id="PS50850"/>
    </source>
</evidence>
<dbReference type="GO" id="GO:0016020">
    <property type="term" value="C:membrane"/>
    <property type="evidence" value="ECO:0007669"/>
    <property type="project" value="UniProtKB-SubCell"/>
</dbReference>
<dbReference type="InterPro" id="IPR005828">
    <property type="entry name" value="MFS_sugar_transport-like"/>
</dbReference>
<dbReference type="Proteomes" id="UP000515158">
    <property type="component" value="Unplaced"/>
</dbReference>
<gene>
    <name evidence="8" type="primary">LOC117653897</name>
</gene>
<feature type="transmembrane region" description="Helical" evidence="5">
    <location>
        <begin position="405"/>
        <end position="423"/>
    </location>
</feature>
<keyword evidence="4 5" id="KW-0472">Membrane</keyword>
<sequence length="574" mass="60730">MDAEAVAVEAGLNTVTSRLGPFHFIFCTLLSAAYMYQALFNLTFVFTTMRAEHRCFIPECEDPGASADMRPSWLSMAVPLATPAAGLAAGTSGSGPDPCHRYAPLPAAPGARGCAPGSFSNSTIVPCERRVFPNKDLSIMTEWDMACSANSDWQLAMVGTVNSFGRALGLPLFGLASDALGRRTALLAGLAVSCAVGMARSFAPDYAAFVGLEFLDPVFYDGIGGAAFIMGMELMPTASRGAWSAVSHVVFTVGLVVLGCVAWLLPSWRLLLRVIYGSGLLCLAALWFAPESVRWLAAKGRTADAFKIIDKAARMNGLPRPDFTAIVSRRDKAAKQAKQGEATLPAAPATASAAHRPSFAQDMSEFAHSRVLVLRLVACCACWAMIMFVYDGLAVYSVSLAGNRYLNFILVELAEAPAALLTWKLMSAAGRRATLIWSLVPAAACCVAYHFLPAAAADDVSWPRTAAVVLAKLCVTVAFTTTYVLAAELFPTRVRHTLYAAGATCGRFGASLSPQMPLLAAVMESLPLLVFGAACFCTALVALAFPETANAALPDTVEEAEVMGKKNCTPTCPP</sequence>
<feature type="transmembrane region" description="Helical" evidence="5">
    <location>
        <begin position="270"/>
        <end position="289"/>
    </location>
</feature>
<accession>A0A6P9AEM9</accession>
<dbReference type="InParanoid" id="A0A6P9AEM9"/>
<dbReference type="GeneID" id="117653897"/>
<dbReference type="InterPro" id="IPR020846">
    <property type="entry name" value="MFS_dom"/>
</dbReference>
<feature type="domain" description="Major facilitator superfamily (MFS) profile" evidence="6">
    <location>
        <begin position="74"/>
        <end position="550"/>
    </location>
</feature>
<reference evidence="8" key="1">
    <citation type="submission" date="2025-08" db="UniProtKB">
        <authorList>
            <consortium name="RefSeq"/>
        </authorList>
    </citation>
    <scope>IDENTIFICATION</scope>
    <source>
        <tissue evidence="8">Total insect</tissue>
    </source>
</reference>
<protein>
    <submittedName>
        <fullName evidence="8">Solute carrier family 22 member 21-like</fullName>
    </submittedName>
</protein>
<dbReference type="AlphaFoldDB" id="A0A6P9AEM9"/>
<keyword evidence="3 5" id="KW-1133">Transmembrane helix</keyword>
<feature type="transmembrane region" description="Helical" evidence="5">
    <location>
        <begin position="22"/>
        <end position="46"/>
    </location>
</feature>
<evidence type="ECO:0000256" key="1">
    <source>
        <dbReference type="ARBA" id="ARBA00004141"/>
    </source>
</evidence>
<keyword evidence="2 5" id="KW-0812">Transmembrane</keyword>
<dbReference type="KEGG" id="tpal:117653897"/>
<evidence type="ECO:0000313" key="8">
    <source>
        <dbReference type="RefSeq" id="XP_034255789.1"/>
    </source>
</evidence>
<evidence type="ECO:0000313" key="7">
    <source>
        <dbReference type="Proteomes" id="UP000515158"/>
    </source>
</evidence>
<keyword evidence="7" id="KW-1185">Reference proteome</keyword>
<dbReference type="Gene3D" id="1.20.1250.20">
    <property type="entry name" value="MFS general substrate transporter like domains"/>
    <property type="match status" value="1"/>
</dbReference>
<dbReference type="InterPro" id="IPR036259">
    <property type="entry name" value="MFS_trans_sf"/>
</dbReference>
<feature type="transmembrane region" description="Helical" evidence="5">
    <location>
        <begin position="435"/>
        <end position="452"/>
    </location>
</feature>
<dbReference type="RefSeq" id="XP_034255789.1">
    <property type="nucleotide sequence ID" value="XM_034399898.1"/>
</dbReference>
<dbReference type="OrthoDB" id="6612291at2759"/>
<dbReference type="GO" id="GO:0022857">
    <property type="term" value="F:transmembrane transporter activity"/>
    <property type="evidence" value="ECO:0007669"/>
    <property type="project" value="InterPro"/>
</dbReference>
<evidence type="ECO:0000256" key="3">
    <source>
        <dbReference type="ARBA" id="ARBA00022989"/>
    </source>
</evidence>
<feature type="transmembrane region" description="Helical" evidence="5">
    <location>
        <begin position="372"/>
        <end position="393"/>
    </location>
</feature>